<dbReference type="CDD" id="cd00093">
    <property type="entry name" value="HTH_XRE"/>
    <property type="match status" value="1"/>
</dbReference>
<evidence type="ECO:0000256" key="1">
    <source>
        <dbReference type="ARBA" id="ARBA00023125"/>
    </source>
</evidence>
<dbReference type="AlphaFoldDB" id="A0A5C5UCA3"/>
<proteinExistence type="predicted"/>
<sequence length="121" mass="13622">MTIRTEDLAKLDFSDVLEARARRVSMPHPGEILQDEFLEPMGITMYRLAKEIGVPQRRIGEIVSGKRAVTADTGLRLSRFFGMTEGFWIGLQADYDAAQAKAQLGKVLREIKPWQSRQATA</sequence>
<dbReference type="NCBIfam" id="TIGR02607">
    <property type="entry name" value="antidote_HigA"/>
    <property type="match status" value="1"/>
</dbReference>
<dbReference type="GO" id="GO:0003677">
    <property type="term" value="F:DNA binding"/>
    <property type="evidence" value="ECO:0007669"/>
    <property type="project" value="UniProtKB-KW"/>
</dbReference>
<dbReference type="SUPFAM" id="SSF47413">
    <property type="entry name" value="lambda repressor-like DNA-binding domains"/>
    <property type="match status" value="1"/>
</dbReference>
<keyword evidence="4" id="KW-1185">Reference proteome</keyword>
<dbReference type="PROSITE" id="PS50943">
    <property type="entry name" value="HTH_CROC1"/>
    <property type="match status" value="1"/>
</dbReference>
<dbReference type="InterPro" id="IPR010982">
    <property type="entry name" value="Lambda_DNA-bd_dom_sf"/>
</dbReference>
<evidence type="ECO:0000259" key="2">
    <source>
        <dbReference type="PROSITE" id="PS50943"/>
    </source>
</evidence>
<dbReference type="InterPro" id="IPR001387">
    <property type="entry name" value="Cro/C1-type_HTH"/>
</dbReference>
<reference evidence="3 4" key="1">
    <citation type="journal article" date="2008" name="Int. J. Syst. Evol. Microbiol.">
        <title>Luteimonas marina sp. nov., isolated from seawater.</title>
        <authorList>
            <person name="Baik K.S."/>
            <person name="Park S.C."/>
            <person name="Kim M.S."/>
            <person name="Kim E.M."/>
            <person name="Park C."/>
            <person name="Chun J."/>
            <person name="Seong C.N."/>
        </authorList>
    </citation>
    <scope>NUCLEOTIDE SEQUENCE [LARGE SCALE GENOMIC DNA]</scope>
    <source>
        <strain evidence="3 4">FR1330</strain>
    </source>
</reference>
<feature type="domain" description="HTH cro/C1-type" evidence="2">
    <location>
        <begin position="42"/>
        <end position="88"/>
    </location>
</feature>
<dbReference type="Proteomes" id="UP000319980">
    <property type="component" value="Unassembled WGS sequence"/>
</dbReference>
<organism evidence="3 4">
    <name type="scientific">Luteimonas marina</name>
    <dbReference type="NCBI Taxonomy" id="488485"/>
    <lineage>
        <taxon>Bacteria</taxon>
        <taxon>Pseudomonadati</taxon>
        <taxon>Pseudomonadota</taxon>
        <taxon>Gammaproteobacteria</taxon>
        <taxon>Lysobacterales</taxon>
        <taxon>Lysobacteraceae</taxon>
        <taxon>Luteimonas</taxon>
    </lineage>
</organism>
<accession>A0A5C5UCA3</accession>
<gene>
    <name evidence="3" type="ORF">FQY83_02495</name>
</gene>
<comment type="caution">
    <text evidence="3">The sequence shown here is derived from an EMBL/GenBank/DDBJ whole genome shotgun (WGS) entry which is preliminary data.</text>
</comment>
<dbReference type="InterPro" id="IPR013430">
    <property type="entry name" value="Toxin_antidote_HigA"/>
</dbReference>
<dbReference type="PANTHER" id="PTHR36924">
    <property type="entry name" value="ANTITOXIN HIGA-1"/>
    <property type="match status" value="1"/>
</dbReference>
<name>A0A5C5UCA3_9GAMM</name>
<protein>
    <submittedName>
        <fullName evidence="3">HigA family addiction module antidote protein</fullName>
    </submittedName>
</protein>
<dbReference type="EMBL" id="VOHK01000001">
    <property type="protein sequence ID" value="TWT23529.1"/>
    <property type="molecule type" value="Genomic_DNA"/>
</dbReference>
<dbReference type="Gene3D" id="1.10.260.40">
    <property type="entry name" value="lambda repressor-like DNA-binding domains"/>
    <property type="match status" value="1"/>
</dbReference>
<dbReference type="OrthoDB" id="9793869at2"/>
<keyword evidence="1" id="KW-0238">DNA-binding</keyword>
<dbReference type="SMART" id="SM00530">
    <property type="entry name" value="HTH_XRE"/>
    <property type="match status" value="1"/>
</dbReference>
<evidence type="ECO:0000313" key="3">
    <source>
        <dbReference type="EMBL" id="TWT23529.1"/>
    </source>
</evidence>
<evidence type="ECO:0000313" key="4">
    <source>
        <dbReference type="Proteomes" id="UP000319980"/>
    </source>
</evidence>
<dbReference type="PANTHER" id="PTHR36924:SF1">
    <property type="entry name" value="ANTITOXIN HIGA-1"/>
    <property type="match status" value="1"/>
</dbReference>
<dbReference type="Pfam" id="PF01381">
    <property type="entry name" value="HTH_3"/>
    <property type="match status" value="1"/>
</dbReference>